<dbReference type="RefSeq" id="WP_186810064.1">
    <property type="nucleotide sequence ID" value="NZ_BJUS01000013.1"/>
</dbReference>
<accession>A0ABQ0U325</accession>
<dbReference type="Proteomes" id="UP000321121">
    <property type="component" value="Unassembled WGS sequence"/>
</dbReference>
<sequence>MIGKNRQPLGSRGYQQAKGIGGHNRKTHQNDKAGDSPAVRKLRERIGGIRV</sequence>
<name>A0ABQ0U325_9GAMM</name>
<proteinExistence type="predicted"/>
<evidence type="ECO:0000313" key="3">
    <source>
        <dbReference type="Proteomes" id="UP000321121"/>
    </source>
</evidence>
<evidence type="ECO:0000256" key="1">
    <source>
        <dbReference type="SAM" id="MobiDB-lite"/>
    </source>
</evidence>
<protein>
    <submittedName>
        <fullName evidence="2">Uncharacterized protein</fullName>
    </submittedName>
</protein>
<comment type="caution">
    <text evidence="2">The sequence shown here is derived from an EMBL/GenBank/DDBJ whole genome shotgun (WGS) entry which is preliminary data.</text>
</comment>
<reference evidence="2 3" key="1">
    <citation type="submission" date="2019-07" db="EMBL/GenBank/DDBJ databases">
        <title>Whole genome shotgun sequence of Halomonas halophila NBRC 102604.</title>
        <authorList>
            <person name="Hosoyama A."/>
            <person name="Uohara A."/>
            <person name="Ohji S."/>
            <person name="Ichikawa N."/>
        </authorList>
    </citation>
    <scope>NUCLEOTIDE SEQUENCE [LARGE SCALE GENOMIC DNA]</scope>
    <source>
        <strain evidence="2 3">NBRC 102604</strain>
    </source>
</reference>
<gene>
    <name evidence="2" type="ORF">HHA04nite_14880</name>
</gene>
<dbReference type="EMBL" id="BJUS01000013">
    <property type="protein sequence ID" value="GEK72944.1"/>
    <property type="molecule type" value="Genomic_DNA"/>
</dbReference>
<organism evidence="2 3">
    <name type="scientific">Halomonas halophila</name>
    <dbReference type="NCBI Taxonomy" id="29573"/>
    <lineage>
        <taxon>Bacteria</taxon>
        <taxon>Pseudomonadati</taxon>
        <taxon>Pseudomonadota</taxon>
        <taxon>Gammaproteobacteria</taxon>
        <taxon>Oceanospirillales</taxon>
        <taxon>Halomonadaceae</taxon>
        <taxon>Halomonas</taxon>
    </lineage>
</organism>
<evidence type="ECO:0000313" key="2">
    <source>
        <dbReference type="EMBL" id="GEK72944.1"/>
    </source>
</evidence>
<keyword evidence="3" id="KW-1185">Reference proteome</keyword>
<feature type="region of interest" description="Disordered" evidence="1">
    <location>
        <begin position="1"/>
        <end position="51"/>
    </location>
</feature>